<dbReference type="AlphaFoldDB" id="A0A812YQ61"/>
<evidence type="ECO:0000313" key="3">
    <source>
        <dbReference type="Proteomes" id="UP000601435"/>
    </source>
</evidence>
<sequence>MLSRNSASSRVCLQEHLQTAAFVDAVSHSSRILQAMSPMIVGFVRLRDWLYGGEFNGEGLDVVQNWNTSEEFLQGAEQVYRHALGVALAPPSSEESDIVLVHRAREWLEDQRKLRCRDFADAESFELTDVIFVQSSDQSGSILAVQVDTATTFRDSSRWWRPRSEKHVELIHRSQAMETSPSCQPADPGPASSSVMGVSDDKACAERAACKAADTSSSDDLEQNQNAWYIKQQSEGHSSTSATRTPPLTADTQVESNGSRGSRNSADSVAARVNTNSGTSDDSSNRGKNETRLDAARAMRGAMHRDLSSSSSSDFEFFDIPGLDSDSAGSEPAGSQAEDSAEPAQNSMAAHLNGTCKPC</sequence>
<feature type="region of interest" description="Disordered" evidence="1">
    <location>
        <begin position="233"/>
        <end position="359"/>
    </location>
</feature>
<feature type="compositionally biased region" description="Polar residues" evidence="1">
    <location>
        <begin position="233"/>
        <end position="267"/>
    </location>
</feature>
<evidence type="ECO:0000256" key="1">
    <source>
        <dbReference type="SAM" id="MobiDB-lite"/>
    </source>
</evidence>
<reference evidence="2" key="1">
    <citation type="submission" date="2021-02" db="EMBL/GenBank/DDBJ databases">
        <authorList>
            <person name="Dougan E. K."/>
            <person name="Rhodes N."/>
            <person name="Thang M."/>
            <person name="Chan C."/>
        </authorList>
    </citation>
    <scope>NUCLEOTIDE SEQUENCE</scope>
</reference>
<evidence type="ECO:0000313" key="2">
    <source>
        <dbReference type="EMBL" id="CAE7789635.1"/>
    </source>
</evidence>
<accession>A0A812YQ61</accession>
<keyword evidence="3" id="KW-1185">Reference proteome</keyword>
<feature type="non-terminal residue" evidence="2">
    <location>
        <position position="359"/>
    </location>
</feature>
<feature type="region of interest" description="Disordered" evidence="1">
    <location>
        <begin position="175"/>
        <end position="199"/>
    </location>
</feature>
<dbReference type="Proteomes" id="UP000601435">
    <property type="component" value="Unassembled WGS sequence"/>
</dbReference>
<feature type="compositionally biased region" description="Basic and acidic residues" evidence="1">
    <location>
        <begin position="283"/>
        <end position="307"/>
    </location>
</feature>
<name>A0A812YQ61_9DINO</name>
<gene>
    <name evidence="2" type="primary">VIII-A</name>
    <name evidence="2" type="ORF">SNEC2469_LOCUS23189</name>
</gene>
<organism evidence="2 3">
    <name type="scientific">Symbiodinium necroappetens</name>
    <dbReference type="NCBI Taxonomy" id="1628268"/>
    <lineage>
        <taxon>Eukaryota</taxon>
        <taxon>Sar</taxon>
        <taxon>Alveolata</taxon>
        <taxon>Dinophyceae</taxon>
        <taxon>Suessiales</taxon>
        <taxon>Symbiodiniaceae</taxon>
        <taxon>Symbiodinium</taxon>
    </lineage>
</organism>
<dbReference type="OrthoDB" id="435204at2759"/>
<comment type="caution">
    <text evidence="2">The sequence shown here is derived from an EMBL/GenBank/DDBJ whole genome shotgun (WGS) entry which is preliminary data.</text>
</comment>
<proteinExistence type="predicted"/>
<dbReference type="EMBL" id="CAJNJA010043019">
    <property type="protein sequence ID" value="CAE7789635.1"/>
    <property type="molecule type" value="Genomic_DNA"/>
</dbReference>
<protein>
    <submittedName>
        <fullName evidence="2">VIII-A protein</fullName>
    </submittedName>
</protein>